<keyword evidence="3" id="KW-1185">Reference proteome</keyword>
<evidence type="ECO:0000313" key="3">
    <source>
        <dbReference type="Proteomes" id="UP000314294"/>
    </source>
</evidence>
<dbReference type="EMBL" id="SRLO01001173">
    <property type="protein sequence ID" value="TNN40618.1"/>
    <property type="molecule type" value="Genomic_DNA"/>
</dbReference>
<proteinExistence type="predicted"/>
<feature type="region of interest" description="Disordered" evidence="1">
    <location>
        <begin position="58"/>
        <end position="82"/>
    </location>
</feature>
<protein>
    <submittedName>
        <fullName evidence="2">Uncharacterized protein</fullName>
    </submittedName>
</protein>
<reference evidence="2 3" key="1">
    <citation type="submission" date="2019-03" db="EMBL/GenBank/DDBJ databases">
        <title>First draft genome of Liparis tanakae, snailfish: a comprehensive survey of snailfish specific genes.</title>
        <authorList>
            <person name="Kim W."/>
            <person name="Song I."/>
            <person name="Jeong J.-H."/>
            <person name="Kim D."/>
            <person name="Kim S."/>
            <person name="Ryu S."/>
            <person name="Song J.Y."/>
            <person name="Lee S.K."/>
        </authorList>
    </citation>
    <scope>NUCLEOTIDE SEQUENCE [LARGE SCALE GENOMIC DNA]</scope>
    <source>
        <tissue evidence="2">Muscle</tissue>
    </source>
</reference>
<sequence length="100" mass="11143">MPAAPPQTALEEGGGRPALAAPGWTKHRRRKQGKRRLQLLPSTLHPHKGALHLKQLHPLQLPQTPEQHLNKHTGRSAPAGPHFWASRAAGKEYRMFSFTI</sequence>
<feature type="region of interest" description="Disordered" evidence="1">
    <location>
        <begin position="1"/>
        <end position="33"/>
    </location>
</feature>
<name>A0A4Z2FHB9_9TELE</name>
<dbReference type="AlphaFoldDB" id="A0A4Z2FHB9"/>
<gene>
    <name evidence="2" type="ORF">EYF80_049208</name>
</gene>
<accession>A0A4Z2FHB9</accession>
<evidence type="ECO:0000313" key="2">
    <source>
        <dbReference type="EMBL" id="TNN40618.1"/>
    </source>
</evidence>
<organism evidence="2 3">
    <name type="scientific">Liparis tanakae</name>
    <name type="common">Tanaka's snailfish</name>
    <dbReference type="NCBI Taxonomy" id="230148"/>
    <lineage>
        <taxon>Eukaryota</taxon>
        <taxon>Metazoa</taxon>
        <taxon>Chordata</taxon>
        <taxon>Craniata</taxon>
        <taxon>Vertebrata</taxon>
        <taxon>Euteleostomi</taxon>
        <taxon>Actinopterygii</taxon>
        <taxon>Neopterygii</taxon>
        <taxon>Teleostei</taxon>
        <taxon>Neoteleostei</taxon>
        <taxon>Acanthomorphata</taxon>
        <taxon>Eupercaria</taxon>
        <taxon>Perciformes</taxon>
        <taxon>Cottioidei</taxon>
        <taxon>Cottales</taxon>
        <taxon>Liparidae</taxon>
        <taxon>Liparis</taxon>
    </lineage>
</organism>
<evidence type="ECO:0000256" key="1">
    <source>
        <dbReference type="SAM" id="MobiDB-lite"/>
    </source>
</evidence>
<feature type="compositionally biased region" description="Low complexity" evidence="1">
    <location>
        <begin position="58"/>
        <end position="67"/>
    </location>
</feature>
<dbReference type="Proteomes" id="UP000314294">
    <property type="component" value="Unassembled WGS sequence"/>
</dbReference>
<comment type="caution">
    <text evidence="2">The sequence shown here is derived from an EMBL/GenBank/DDBJ whole genome shotgun (WGS) entry which is preliminary data.</text>
</comment>